<dbReference type="SUPFAM" id="SSF143113">
    <property type="entry name" value="NAP-like"/>
    <property type="match status" value="1"/>
</dbReference>
<evidence type="ECO:0000313" key="5">
    <source>
        <dbReference type="Proteomes" id="UP000320762"/>
    </source>
</evidence>
<accession>A0A550CMK1</accession>
<evidence type="ECO:0000256" key="3">
    <source>
        <dbReference type="SAM" id="MobiDB-lite"/>
    </source>
</evidence>
<keyword evidence="5" id="KW-1185">Reference proteome</keyword>
<gene>
    <name evidence="4" type="ORF">BD626DRAFT_486544</name>
</gene>
<dbReference type="Gene3D" id="3.30.1120.90">
    <property type="entry name" value="Nucleosome assembly protein"/>
    <property type="match status" value="1"/>
</dbReference>
<dbReference type="Pfam" id="PF00956">
    <property type="entry name" value="NAP"/>
    <property type="match status" value="1"/>
</dbReference>
<evidence type="ECO:0008006" key="6">
    <source>
        <dbReference type="Google" id="ProtNLM"/>
    </source>
</evidence>
<dbReference type="Proteomes" id="UP000320762">
    <property type="component" value="Unassembled WGS sequence"/>
</dbReference>
<dbReference type="OrthoDB" id="19419at2759"/>
<protein>
    <recommendedName>
        <fullName evidence="6">Nucleosome assembly protein</fullName>
    </recommendedName>
</protein>
<evidence type="ECO:0000313" key="4">
    <source>
        <dbReference type="EMBL" id="TRM66023.1"/>
    </source>
</evidence>
<dbReference type="STRING" id="97359.A0A550CMK1"/>
<dbReference type="PANTHER" id="PTHR11875">
    <property type="entry name" value="TESTIS-SPECIFIC Y-ENCODED PROTEIN"/>
    <property type="match status" value="1"/>
</dbReference>
<dbReference type="GO" id="GO:0006334">
    <property type="term" value="P:nucleosome assembly"/>
    <property type="evidence" value="ECO:0007669"/>
    <property type="project" value="InterPro"/>
</dbReference>
<dbReference type="InterPro" id="IPR002164">
    <property type="entry name" value="NAP_family"/>
</dbReference>
<organism evidence="4 5">
    <name type="scientific">Schizophyllum amplum</name>
    <dbReference type="NCBI Taxonomy" id="97359"/>
    <lineage>
        <taxon>Eukaryota</taxon>
        <taxon>Fungi</taxon>
        <taxon>Dikarya</taxon>
        <taxon>Basidiomycota</taxon>
        <taxon>Agaricomycotina</taxon>
        <taxon>Agaricomycetes</taxon>
        <taxon>Agaricomycetidae</taxon>
        <taxon>Agaricales</taxon>
        <taxon>Schizophyllaceae</taxon>
        <taxon>Schizophyllum</taxon>
    </lineage>
</organism>
<dbReference type="EMBL" id="VDMD01000004">
    <property type="protein sequence ID" value="TRM66023.1"/>
    <property type="molecule type" value="Genomic_DNA"/>
</dbReference>
<evidence type="ECO:0000256" key="2">
    <source>
        <dbReference type="RuleBase" id="RU003876"/>
    </source>
</evidence>
<name>A0A550CMK1_9AGAR</name>
<dbReference type="AlphaFoldDB" id="A0A550CMK1"/>
<comment type="caution">
    <text evidence="4">The sequence shown here is derived from an EMBL/GenBank/DDBJ whole genome shotgun (WGS) entry which is preliminary data.</text>
</comment>
<dbReference type="InterPro" id="IPR037231">
    <property type="entry name" value="NAP-like_sf"/>
</dbReference>
<comment type="similarity">
    <text evidence="1 2">Belongs to the nucleosome assembly protein (NAP) family.</text>
</comment>
<feature type="compositionally biased region" description="Acidic residues" evidence="3">
    <location>
        <begin position="233"/>
        <end position="253"/>
    </location>
</feature>
<feature type="region of interest" description="Disordered" evidence="3">
    <location>
        <begin position="231"/>
        <end position="264"/>
    </location>
</feature>
<feature type="region of interest" description="Disordered" evidence="3">
    <location>
        <begin position="1"/>
        <end position="20"/>
    </location>
</feature>
<reference evidence="4 5" key="1">
    <citation type="journal article" date="2019" name="New Phytol.">
        <title>Comparative genomics reveals unique wood-decay strategies and fruiting body development in the Schizophyllaceae.</title>
        <authorList>
            <person name="Almasi E."/>
            <person name="Sahu N."/>
            <person name="Krizsan K."/>
            <person name="Balint B."/>
            <person name="Kovacs G.M."/>
            <person name="Kiss B."/>
            <person name="Cseklye J."/>
            <person name="Drula E."/>
            <person name="Henrissat B."/>
            <person name="Nagy I."/>
            <person name="Chovatia M."/>
            <person name="Adam C."/>
            <person name="LaButti K."/>
            <person name="Lipzen A."/>
            <person name="Riley R."/>
            <person name="Grigoriev I.V."/>
            <person name="Nagy L.G."/>
        </authorList>
    </citation>
    <scope>NUCLEOTIDE SEQUENCE [LARGE SCALE GENOMIC DNA]</scope>
    <source>
        <strain evidence="4 5">NL-1724</strain>
    </source>
</reference>
<dbReference type="GO" id="GO:0005634">
    <property type="term" value="C:nucleus"/>
    <property type="evidence" value="ECO:0007669"/>
    <property type="project" value="InterPro"/>
</dbReference>
<proteinExistence type="inferred from homology"/>
<sequence length="264" mass="30576">MTKRASPGADTEKSPFADYETRDEDIAKLKDLQEQDDRKQLAVEFFNIKLMQPYFEKRRPTLKTIPKFWPIALMNVPQIGLYLGHNVDQQALSYLEDLWVIRNKEEPRAFTLEFHFKENPYFTNAVLTKEYKYAPVAEAGNSKVDEDGISDAQADFQWGRDVKPQAMKIDWKDPENAFTKKYPRQVSEEVDDDELSGDPGSFFNFFEVEADPMDLGLACLELFMEPIPAFFGDSDEIDSEDEDDDDDDAEEIDLEKPRTKKQKV</sequence>
<evidence type="ECO:0000256" key="1">
    <source>
        <dbReference type="ARBA" id="ARBA00009947"/>
    </source>
</evidence>